<dbReference type="InterPro" id="IPR029063">
    <property type="entry name" value="SAM-dependent_MTases_sf"/>
</dbReference>
<organism evidence="9 12">
    <name type="scientific">Lacticaseibacillus rhamnosus</name>
    <name type="common">Lactobacillus rhamnosus</name>
    <dbReference type="NCBI Taxonomy" id="47715"/>
    <lineage>
        <taxon>Bacteria</taxon>
        <taxon>Bacillati</taxon>
        <taxon>Bacillota</taxon>
        <taxon>Bacilli</taxon>
        <taxon>Lactobacillales</taxon>
        <taxon>Lactobacillaceae</taxon>
        <taxon>Lacticaseibacillus</taxon>
    </lineage>
</organism>
<dbReference type="CDD" id="cd02440">
    <property type="entry name" value="AdoMet_MTases"/>
    <property type="match status" value="1"/>
</dbReference>
<feature type="binding site" evidence="7">
    <location>
        <begin position="101"/>
        <end position="107"/>
    </location>
    <ligand>
        <name>S-adenosyl-L-methionine</name>
        <dbReference type="ChEBI" id="CHEBI:59789"/>
    </ligand>
</feature>
<dbReference type="InterPro" id="IPR031341">
    <property type="entry name" value="Methyltr_RsmF_N"/>
</dbReference>
<dbReference type="SUPFAM" id="SSF53335">
    <property type="entry name" value="S-adenosyl-L-methionine-dependent methyltransferases"/>
    <property type="match status" value="1"/>
</dbReference>
<keyword evidence="4 7" id="KW-0808">Transferase</keyword>
<dbReference type="Proteomes" id="UP000552935">
    <property type="component" value="Unassembled WGS sequence"/>
</dbReference>
<dbReference type="PANTHER" id="PTHR22807:SF30">
    <property type="entry name" value="28S RRNA (CYTOSINE(4447)-C(5))-METHYLTRANSFERASE-RELATED"/>
    <property type="match status" value="1"/>
</dbReference>
<comment type="caution">
    <text evidence="9">The sequence shown here is derived from an EMBL/GenBank/DDBJ whole genome shotgun (WGS) entry which is preliminary data.</text>
</comment>
<dbReference type="Pfam" id="PF17125">
    <property type="entry name" value="Methyltr_RsmF_N"/>
    <property type="match status" value="1"/>
</dbReference>
<dbReference type="PANTHER" id="PTHR22807">
    <property type="entry name" value="NOP2 YEAST -RELATED NOL1/NOP2/FMU SUN DOMAIN-CONTAINING"/>
    <property type="match status" value="1"/>
</dbReference>
<dbReference type="AlphaFoldDB" id="A0A508Z3B5"/>
<dbReference type="GO" id="GO:0008173">
    <property type="term" value="F:RNA methyltransferase activity"/>
    <property type="evidence" value="ECO:0007669"/>
    <property type="project" value="InterPro"/>
</dbReference>
<dbReference type="InterPro" id="IPR049560">
    <property type="entry name" value="MeTrfase_RsmB-F_NOP2_cat"/>
</dbReference>
<evidence type="ECO:0000256" key="3">
    <source>
        <dbReference type="ARBA" id="ARBA00022603"/>
    </source>
</evidence>
<accession>A0A508Z3B5</accession>
<dbReference type="Proteomes" id="UP000307517">
    <property type="component" value="Unassembled WGS sequence"/>
</dbReference>
<comment type="similarity">
    <text evidence="1 7">Belongs to the class I-like SAM-binding methyltransferase superfamily. RsmB/NOP family.</text>
</comment>
<gene>
    <name evidence="10" type="ORF">E6L36_07195</name>
    <name evidence="9" type="ORF">H0N82_04335</name>
</gene>
<evidence type="ECO:0000313" key="9">
    <source>
        <dbReference type="EMBL" id="NZA04359.1"/>
    </source>
</evidence>
<evidence type="ECO:0000256" key="5">
    <source>
        <dbReference type="ARBA" id="ARBA00022691"/>
    </source>
</evidence>
<dbReference type="GO" id="GO:0001510">
    <property type="term" value="P:RNA methylation"/>
    <property type="evidence" value="ECO:0007669"/>
    <property type="project" value="InterPro"/>
</dbReference>
<keyword evidence="5 7" id="KW-0949">S-adenosyl-L-methionine</keyword>
<dbReference type="Pfam" id="PF01189">
    <property type="entry name" value="Methyltr_RsmB-F"/>
    <property type="match status" value="1"/>
</dbReference>
<dbReference type="EMBL" id="SSHM01000001">
    <property type="protein sequence ID" value="THC80200.1"/>
    <property type="molecule type" value="Genomic_DNA"/>
</dbReference>
<feature type="active site" description="Nucleophile" evidence="7">
    <location>
        <position position="223"/>
    </location>
</feature>
<dbReference type="InterPro" id="IPR018314">
    <property type="entry name" value="RsmB/NOL1/NOP2-like_CS"/>
</dbReference>
<dbReference type="Gene3D" id="3.30.70.1170">
    <property type="entry name" value="Sun protein, domain 3"/>
    <property type="match status" value="1"/>
</dbReference>
<reference evidence="9 12" key="2">
    <citation type="submission" date="2020-07" db="EMBL/GenBank/DDBJ databases">
        <title>Organ Donor 1.</title>
        <authorList>
            <person name="Marsh A.J."/>
            <person name="Azcarate-Peril M.A."/>
        </authorList>
    </citation>
    <scope>NUCLEOTIDE SEQUENCE [LARGE SCALE GENOMIC DNA]</scope>
    <source>
        <strain evidence="9 12">AMC0712</strain>
    </source>
</reference>
<feature type="binding site" evidence="7">
    <location>
        <position position="125"/>
    </location>
    <ligand>
        <name>S-adenosyl-L-methionine</name>
        <dbReference type="ChEBI" id="CHEBI:59789"/>
    </ligand>
</feature>
<dbReference type="PROSITE" id="PS51686">
    <property type="entry name" value="SAM_MT_RSMB_NOP"/>
    <property type="match status" value="1"/>
</dbReference>
<evidence type="ECO:0000256" key="4">
    <source>
        <dbReference type="ARBA" id="ARBA00022679"/>
    </source>
</evidence>
<keyword evidence="6 7" id="KW-0694">RNA-binding</keyword>
<dbReference type="Pfam" id="PF13636">
    <property type="entry name" value="Methyltranf_PUA"/>
    <property type="match status" value="1"/>
</dbReference>
<reference evidence="10 11" key="1">
    <citation type="submission" date="2019-04" db="EMBL/GenBank/DDBJ databases">
        <title>Genome Announcement to Ensure Probiotic Safety of Lactobacillus rhamnosus UBLR-58.</title>
        <authorList>
            <person name="Sulthana A."/>
            <person name="Lakshmi S.G."/>
            <person name="Madempudi R.S."/>
        </authorList>
    </citation>
    <scope>NUCLEOTIDE SEQUENCE [LARGE SCALE GENOMIC DNA]</scope>
    <source>
        <strain evidence="10 11">UBLR-58</strain>
    </source>
</reference>
<dbReference type="CDD" id="cd21147">
    <property type="entry name" value="RsmF_methylt_CTD1"/>
    <property type="match status" value="1"/>
</dbReference>
<dbReference type="InterPro" id="IPR023267">
    <property type="entry name" value="RCMT"/>
</dbReference>
<dbReference type="InterPro" id="IPR031340">
    <property type="entry name" value="RsmF_methylt_CI"/>
</dbReference>
<dbReference type="PROSITE" id="PS01153">
    <property type="entry name" value="NOL1_NOP2_SUN"/>
    <property type="match status" value="1"/>
</dbReference>
<feature type="domain" description="SAM-dependent MTase RsmB/NOP-type" evidence="8">
    <location>
        <begin position="1"/>
        <end position="292"/>
    </location>
</feature>
<dbReference type="RefSeq" id="WP_005689444.1">
    <property type="nucleotide sequence ID" value="NZ_CABFNI010000033.1"/>
</dbReference>
<feature type="binding site" evidence="7">
    <location>
        <position position="170"/>
    </location>
    <ligand>
        <name>S-adenosyl-L-methionine</name>
        <dbReference type="ChEBI" id="CHEBI:59789"/>
    </ligand>
</feature>
<dbReference type="GO" id="GO:0003723">
    <property type="term" value="F:RNA binding"/>
    <property type="evidence" value="ECO:0007669"/>
    <property type="project" value="UniProtKB-UniRule"/>
</dbReference>
<evidence type="ECO:0000313" key="10">
    <source>
        <dbReference type="EMBL" id="THC80200.1"/>
    </source>
</evidence>
<protein>
    <submittedName>
        <fullName evidence="9 10">RNA methyltransferase</fullName>
    </submittedName>
</protein>
<dbReference type="Pfam" id="PF17126">
    <property type="entry name" value="RsmF_methylt_CI"/>
    <property type="match status" value="1"/>
</dbReference>
<proteinExistence type="inferred from homology"/>
<evidence type="ECO:0000313" key="11">
    <source>
        <dbReference type="Proteomes" id="UP000307517"/>
    </source>
</evidence>
<dbReference type="InterPro" id="IPR001678">
    <property type="entry name" value="MeTrfase_RsmB-F_NOP2_dom"/>
</dbReference>
<sequence length="443" mass="49007">MQLPEAFKEKYTQLLGADASAFLASFDDEPMAGFRRDPAKPWPLDEKTTDPIPWSPWGYYGKVAGNGIDHVSGLVYSQEPSAQFVGTVAAPQKGERVLDLCAAPGGKSTQLASYLGETGLLVSNEINGPRSKVLSGNLERWGSRNILVTNNDPDTLAAAWPQTFDRILVDAPCSGEGMFRKDPDAIQYWHRDYPAECAARQKVILQAAIKMLRPGGSLIYSTCTFSPEEDEQIIAWLLAHYDLTLEPIKKSPGMVAGRPEWADGNPELAKTVRLFPHLVRGEGHFVAKLRLAGELPNEPVKPLKIKPLVKAARDEVTTFFSTSLHKPLTGQFYRHGDFLSLLPKTMIPFDRVKVVRAGLELGSFRKNRFEPSHSIATALDPADFQTVIEVDADGYARYRHGETLTTSLSGKRFVLLTFEHKPFAIGKLVNGTVKNFYPKGLRV</sequence>
<keyword evidence="2" id="KW-0963">Cytoplasm</keyword>
<dbReference type="Gene3D" id="2.30.130.60">
    <property type="match status" value="1"/>
</dbReference>
<dbReference type="Gene3D" id="3.40.50.150">
    <property type="entry name" value="Vaccinia Virus protein VP39"/>
    <property type="match status" value="1"/>
</dbReference>
<name>A0A508Z3B5_LACRH</name>
<feature type="binding site" evidence="7">
    <location>
        <position position="152"/>
    </location>
    <ligand>
        <name>S-adenosyl-L-methionine</name>
        <dbReference type="ChEBI" id="CHEBI:59789"/>
    </ligand>
</feature>
<evidence type="ECO:0000256" key="6">
    <source>
        <dbReference type="ARBA" id="ARBA00022884"/>
    </source>
</evidence>
<evidence type="ECO:0000256" key="1">
    <source>
        <dbReference type="ARBA" id="ARBA00007494"/>
    </source>
</evidence>
<evidence type="ECO:0000256" key="2">
    <source>
        <dbReference type="ARBA" id="ARBA00022490"/>
    </source>
</evidence>
<evidence type="ECO:0000313" key="12">
    <source>
        <dbReference type="Proteomes" id="UP000552935"/>
    </source>
</evidence>
<dbReference type="EMBL" id="JACCKI010000002">
    <property type="protein sequence ID" value="NZA04359.1"/>
    <property type="molecule type" value="Genomic_DNA"/>
</dbReference>
<evidence type="ECO:0000259" key="8">
    <source>
        <dbReference type="PROSITE" id="PS51686"/>
    </source>
</evidence>
<dbReference type="InterPro" id="IPR027391">
    <property type="entry name" value="Nol1_Nop2_Fmu_2"/>
</dbReference>
<evidence type="ECO:0000256" key="7">
    <source>
        <dbReference type="PROSITE-ProRule" id="PRU01023"/>
    </source>
</evidence>
<keyword evidence="3 7" id="KW-0489">Methyltransferase</keyword>
<dbReference type="PRINTS" id="PR02008">
    <property type="entry name" value="RCMTFAMILY"/>
</dbReference>